<dbReference type="SUPFAM" id="SSF50156">
    <property type="entry name" value="PDZ domain-like"/>
    <property type="match status" value="2"/>
</dbReference>
<dbReference type="AlphaFoldDB" id="A0A1I7YUC1"/>
<keyword evidence="3" id="KW-1185">Reference proteome</keyword>
<sequence>MESDNETSVEVKVKTPITEKVTVVIDYEENDNLGLTLTEKLVVNRVQKDTKGDGKFAVGDQIFTVNGRQPNNVDHFYQLIRNMQASYPQMTIEVNRRVNKTPVSDRRLAKINYTKHKSYDYFVAHIYRTAGTKLGLSVKNSFSKVVVMKVDPDGLCAGIYNVGDFILDVDGIPVMTKELTKQLLLSALESKHYASTVVERIKSDLSLRMQLSERFQNDPRVSDDVVRIGKRAAERHRQRAQLTNPPIVRQPPFLSDLDSTANNVTVDCIETIPGGYKFGRAGDAAPHPRAAIQEIAVQEPQRPFVKDDHAQGESLPLDSTLSPLGRFTEGPQKRFTEGPPKA</sequence>
<protein>
    <submittedName>
        <fullName evidence="4">PDZ domain-containing protein</fullName>
    </submittedName>
</protein>
<evidence type="ECO:0000259" key="2">
    <source>
        <dbReference type="PROSITE" id="PS50106"/>
    </source>
</evidence>
<dbReference type="InterPro" id="IPR036034">
    <property type="entry name" value="PDZ_sf"/>
</dbReference>
<feature type="region of interest" description="Disordered" evidence="1">
    <location>
        <begin position="303"/>
        <end position="342"/>
    </location>
</feature>
<dbReference type="WBParaSite" id="L893_g19597.t1">
    <property type="protein sequence ID" value="L893_g19597.t1"/>
    <property type="gene ID" value="L893_g19597"/>
</dbReference>
<dbReference type="InterPro" id="IPR001478">
    <property type="entry name" value="PDZ"/>
</dbReference>
<dbReference type="PANTHER" id="PTHR31327">
    <property type="entry name" value="SPERM MEIOSIS PDZ DOMAIN CONTAINING PROTEINS-RELATED"/>
    <property type="match status" value="1"/>
</dbReference>
<feature type="domain" description="PDZ" evidence="2">
    <location>
        <begin position="22"/>
        <end position="75"/>
    </location>
</feature>
<proteinExistence type="predicted"/>
<dbReference type="InterPro" id="IPR040264">
    <property type="entry name" value="T15H9.4-like"/>
</dbReference>
<accession>A0A1I7YUC1</accession>
<feature type="domain" description="PDZ" evidence="2">
    <location>
        <begin position="123"/>
        <end position="190"/>
    </location>
</feature>
<dbReference type="Proteomes" id="UP000095287">
    <property type="component" value="Unplaced"/>
</dbReference>
<evidence type="ECO:0000313" key="4">
    <source>
        <dbReference type="WBParaSite" id="L893_g19597.t1"/>
    </source>
</evidence>
<evidence type="ECO:0000256" key="1">
    <source>
        <dbReference type="SAM" id="MobiDB-lite"/>
    </source>
</evidence>
<dbReference type="Gene3D" id="2.30.42.10">
    <property type="match status" value="2"/>
</dbReference>
<organism evidence="3 4">
    <name type="scientific">Steinernema glaseri</name>
    <dbReference type="NCBI Taxonomy" id="37863"/>
    <lineage>
        <taxon>Eukaryota</taxon>
        <taxon>Metazoa</taxon>
        <taxon>Ecdysozoa</taxon>
        <taxon>Nematoda</taxon>
        <taxon>Chromadorea</taxon>
        <taxon>Rhabditida</taxon>
        <taxon>Tylenchina</taxon>
        <taxon>Panagrolaimomorpha</taxon>
        <taxon>Strongyloidoidea</taxon>
        <taxon>Steinernematidae</taxon>
        <taxon>Steinernema</taxon>
    </lineage>
</organism>
<dbReference type="SMART" id="SM00228">
    <property type="entry name" value="PDZ"/>
    <property type="match status" value="2"/>
</dbReference>
<dbReference type="PROSITE" id="PS50106">
    <property type="entry name" value="PDZ"/>
    <property type="match status" value="2"/>
</dbReference>
<name>A0A1I7YUC1_9BILA</name>
<evidence type="ECO:0000313" key="3">
    <source>
        <dbReference type="Proteomes" id="UP000095287"/>
    </source>
</evidence>
<reference evidence="4" key="1">
    <citation type="submission" date="2016-11" db="UniProtKB">
        <authorList>
            <consortium name="WormBaseParasite"/>
        </authorList>
    </citation>
    <scope>IDENTIFICATION</scope>
</reference>